<evidence type="ECO:0000256" key="3">
    <source>
        <dbReference type="ARBA" id="ARBA00022448"/>
    </source>
</evidence>
<dbReference type="NCBIfam" id="TIGR00278">
    <property type="entry name" value="membrane protein insertion efficiency factor YidD"/>
    <property type="match status" value="1"/>
</dbReference>
<evidence type="ECO:0000313" key="14">
    <source>
        <dbReference type="EMBL" id="ADV33426.1"/>
    </source>
</evidence>
<feature type="transmembrane region" description="Helical" evidence="11">
    <location>
        <begin position="598"/>
        <end position="623"/>
    </location>
</feature>
<dbReference type="Pfam" id="PF14849">
    <property type="entry name" value="YidC_periplas"/>
    <property type="match status" value="1"/>
</dbReference>
<dbReference type="CDD" id="cd19961">
    <property type="entry name" value="EcYidC-like_peri"/>
    <property type="match status" value="1"/>
</dbReference>
<evidence type="ECO:0000256" key="6">
    <source>
        <dbReference type="ARBA" id="ARBA00022927"/>
    </source>
</evidence>
<evidence type="ECO:0000256" key="4">
    <source>
        <dbReference type="ARBA" id="ARBA00022475"/>
    </source>
</evidence>
<dbReference type="GO" id="GO:0032977">
    <property type="term" value="F:membrane insertase activity"/>
    <property type="evidence" value="ECO:0007669"/>
    <property type="project" value="InterPro"/>
</dbReference>
<evidence type="ECO:0000313" key="15">
    <source>
        <dbReference type="Proteomes" id="UP000007464"/>
    </source>
</evidence>
<dbReference type="EMBL" id="CP002189">
    <property type="protein sequence ID" value="ADV33426.1"/>
    <property type="molecule type" value="Genomic_DNA"/>
</dbReference>
<dbReference type="Proteomes" id="UP000007464">
    <property type="component" value="Chromosome"/>
</dbReference>
<comment type="subunit">
    <text evidence="11">Interacts with the Sec translocase complex via SecD. Specifically interacts with transmembrane segments of nascent integral membrane proteins during membrane integration.</text>
</comment>
<evidence type="ECO:0000256" key="2">
    <source>
        <dbReference type="ARBA" id="ARBA00010527"/>
    </source>
</evidence>
<keyword evidence="10" id="KW-0997">Cell inner membrane</keyword>
<dbReference type="GO" id="GO:0005886">
    <property type="term" value="C:plasma membrane"/>
    <property type="evidence" value="ECO:0007669"/>
    <property type="project" value="UniProtKB-SubCell"/>
</dbReference>
<dbReference type="InterPro" id="IPR047196">
    <property type="entry name" value="YidC_ALB_C"/>
</dbReference>
<dbReference type="PANTHER" id="PTHR12428">
    <property type="entry name" value="OXA1"/>
    <property type="match status" value="1"/>
</dbReference>
<evidence type="ECO:0000259" key="13">
    <source>
        <dbReference type="Pfam" id="PF14849"/>
    </source>
</evidence>
<dbReference type="NCBIfam" id="NF002352">
    <property type="entry name" value="PRK01318.1-3"/>
    <property type="match status" value="1"/>
</dbReference>
<dbReference type="RefSeq" id="WP_013516351.1">
    <property type="nucleotide sequence ID" value="NC_014909.2"/>
</dbReference>
<gene>
    <name evidence="14" type="primary">yidCD</name>
    <name evidence="11" type="synonym">yidC</name>
    <name evidence="14" type="ordered locus">BVAF_012</name>
</gene>
<keyword evidence="7 11" id="KW-1133">Transmembrane helix</keyword>
<evidence type="ECO:0000256" key="10">
    <source>
        <dbReference type="HAMAP-Rule" id="MF_00386"/>
    </source>
</evidence>
<name>E8Q5V7_BLOVB</name>
<accession>E8Q5V7</accession>
<dbReference type="AlphaFoldDB" id="E8Q5V7"/>
<evidence type="ECO:0000256" key="5">
    <source>
        <dbReference type="ARBA" id="ARBA00022692"/>
    </source>
</evidence>
<keyword evidence="5 11" id="KW-0812">Transmembrane</keyword>
<evidence type="ECO:0000256" key="7">
    <source>
        <dbReference type="ARBA" id="ARBA00022989"/>
    </source>
</evidence>
<dbReference type="HAMAP" id="MF_01810">
    <property type="entry name" value="YidC_type1"/>
    <property type="match status" value="1"/>
</dbReference>
<dbReference type="HOGENOM" id="CLU_016535_3_0_6"/>
<feature type="domain" description="Membrane insertase YidC N-terminal" evidence="13">
    <location>
        <begin position="160"/>
        <end position="447"/>
    </location>
</feature>
<keyword evidence="8 10" id="KW-0472">Membrane</keyword>
<dbReference type="Gene3D" id="2.70.98.90">
    <property type="match status" value="1"/>
</dbReference>
<keyword evidence="3 11" id="KW-0813">Transport</keyword>
<keyword evidence="15" id="KW-1185">Reference proteome</keyword>
<comment type="subcellular location">
    <subcellularLocation>
        <location evidence="1 11">Cell inner membrane</location>
        <topology evidence="1 11">Multi-pass membrane protein</topology>
    </subcellularLocation>
    <subcellularLocation>
        <location evidence="10">Cell inner membrane</location>
        <topology evidence="10">Peripheral membrane protein</topology>
        <orientation evidence="10">Cytoplasmic side</orientation>
    </subcellularLocation>
</comment>
<comment type="function">
    <text evidence="10">Could be involved in insertion of integral membrane proteins into the membrane.</text>
</comment>
<keyword evidence="6 11" id="KW-0653">Protein transport</keyword>
<dbReference type="InterPro" id="IPR038221">
    <property type="entry name" value="YidC_periplasmic_sf"/>
</dbReference>
<dbReference type="SMART" id="SM01234">
    <property type="entry name" value="Haemolytic"/>
    <property type="match status" value="1"/>
</dbReference>
<dbReference type="InterPro" id="IPR028053">
    <property type="entry name" value="Membr_insert_YidC_N"/>
</dbReference>
<evidence type="ECO:0000256" key="8">
    <source>
        <dbReference type="ARBA" id="ARBA00023136"/>
    </source>
</evidence>
<comment type="similarity">
    <text evidence="2 11">Belongs to the OXA1/ALB3/YidC family. Type 1 subfamily.</text>
</comment>
<dbReference type="InterPro" id="IPR002696">
    <property type="entry name" value="Membr_insert_effic_factor_YidD"/>
</dbReference>
<feature type="transmembrane region" description="Helical" evidence="11">
    <location>
        <begin position="94"/>
        <end position="111"/>
    </location>
</feature>
<dbReference type="InterPro" id="IPR028055">
    <property type="entry name" value="YidC/Oxa/ALB_C"/>
</dbReference>
<dbReference type="PRINTS" id="PR00701">
    <property type="entry name" value="60KDINNERMP"/>
</dbReference>
<organism evidence="14 15">
    <name type="scientific">Blochmanniella vafra (strain BVAF)</name>
    <dbReference type="NCBI Taxonomy" id="859654"/>
    <lineage>
        <taxon>Bacteria</taxon>
        <taxon>Pseudomonadati</taxon>
        <taxon>Pseudomonadota</taxon>
        <taxon>Gammaproteobacteria</taxon>
        <taxon>Enterobacterales</taxon>
        <taxon>Enterobacteriaceae</taxon>
        <taxon>ant endosymbionts</taxon>
        <taxon>Candidatus Blochmanniella</taxon>
    </lineage>
</organism>
<comment type="similarity">
    <text evidence="10">Belongs to the UPF0161 family.</text>
</comment>
<dbReference type="STRING" id="859654.BVAF_012"/>
<evidence type="ECO:0000259" key="12">
    <source>
        <dbReference type="Pfam" id="PF02096"/>
    </source>
</evidence>
<dbReference type="PANTHER" id="PTHR12428:SF65">
    <property type="entry name" value="CYTOCHROME C OXIDASE ASSEMBLY PROTEIN COX18, MITOCHONDRIAL"/>
    <property type="match status" value="1"/>
</dbReference>
<evidence type="ECO:0000256" key="1">
    <source>
        <dbReference type="ARBA" id="ARBA00004429"/>
    </source>
</evidence>
<proteinExistence type="inferred from homology"/>
<sequence length="650" mass="76657">MEATRILITKLIIWLIRAYQITISPILGHHCRFSITCSQYGINSILQFGILKGIWKICIRILQCHPLNFKKNKNYHSFQHEKTKDIVNMDSQRNFFIGIFLIISFILWQTWEIEHYYQKTHLNNLKDNYTNSYLNSKISSSTPPNNIQKNIVHSENKDIITVQTDVFLLKINKYGGNIEDAYLLKYLDNLNSQQPLRLLNSSKKYQYQTYSELTTNTNLSNEENQCKKFLYTDINNQNKYILKNNKNTLQFTLMHYDPNGIIYTKQYLFHRNNYFITINHTIDNTSIHSIYTRILGNLVQSQYYLPIPLKNNKNKIYLSSEYEGSAYSTNKEKYQKYSFNDMKHNNLNIHSIGGWVALLQKYFVVAWLPITPVNNVFHTTYIDDHYMSIGFQSDLIQIPPGQKKEFQTILWIGPKIQDHIKSTIAPNLNLVIDYGWFWFISQPLFKLLQLIHNYINNWGVSIILITIIIRIIMYPLTKAQYTSMAKMRMLQPKLVLIQEKYKHNKYQCHQKTIELYKKEKVNPLGGCLPLLIQMPIFLALYYMLSNSVELRHAKFMLWINDLSTQDPYYILPIIMGITMLLIQKLAPTTITDPTQKKIMTIMLTAFTVFFLWFPSGLVLYYIISNVITIIQQHIIYHGLSKKNNMNIHRS</sequence>
<dbReference type="GO" id="GO:0051205">
    <property type="term" value="P:protein insertion into membrane"/>
    <property type="evidence" value="ECO:0007669"/>
    <property type="project" value="TreeGrafter"/>
</dbReference>
<reference evidence="14 15" key="1">
    <citation type="journal article" date="2010" name="BMC Genomics">
        <title>Unprecedented loss of ammonia assimilation capability in a urease-encoding bacterial mutualist.</title>
        <authorList>
            <person name="Williams L.E."/>
            <person name="Wernegreen J.J."/>
        </authorList>
    </citation>
    <scope>NUCLEOTIDE SEQUENCE [LARGE SCALE GENOMIC DNA]</scope>
    <source>
        <strain evidence="14 15">BVAF</strain>
    </source>
</reference>
<feature type="domain" description="Membrane insertase YidC/Oxa/ALB C-terminal" evidence="12">
    <location>
        <begin position="458"/>
        <end position="636"/>
    </location>
</feature>
<dbReference type="Pfam" id="PF02096">
    <property type="entry name" value="60KD_IMP"/>
    <property type="match status" value="1"/>
</dbReference>
<feature type="transmembrane region" description="Helical" evidence="11">
    <location>
        <begin position="458"/>
        <end position="477"/>
    </location>
</feature>
<dbReference type="KEGG" id="bva:BVAF_012"/>
<keyword evidence="4 10" id="KW-1003">Cell membrane</keyword>
<dbReference type="GO" id="GO:0015031">
    <property type="term" value="P:protein transport"/>
    <property type="evidence" value="ECO:0007669"/>
    <property type="project" value="UniProtKB-KW"/>
</dbReference>
<dbReference type="OrthoDB" id="9780552at2"/>
<dbReference type="NCBIfam" id="TIGR03592">
    <property type="entry name" value="yidC_oxa1_cterm"/>
    <property type="match status" value="1"/>
</dbReference>
<dbReference type="InterPro" id="IPR019998">
    <property type="entry name" value="Membr_insert_YidC"/>
</dbReference>
<evidence type="ECO:0000256" key="9">
    <source>
        <dbReference type="ARBA" id="ARBA00023186"/>
    </source>
</evidence>
<feature type="transmembrane region" description="Helical" evidence="11">
    <location>
        <begin position="568"/>
        <end position="586"/>
    </location>
</feature>
<protein>
    <recommendedName>
        <fullName evidence="10 11">Multifunctional fusion protein</fullName>
    </recommendedName>
    <domain>
        <recommendedName>
            <fullName evidence="11">Membrane protein insertase YidC</fullName>
        </recommendedName>
        <alternativeName>
            <fullName evidence="11">Foldase YidC</fullName>
        </alternativeName>
        <alternativeName>
            <fullName evidence="11">Membrane protein YidC</fullName>
        </alternativeName>
        <alternativeName>
            <fullName evidence="11">Membrane integrase YidC</fullName>
        </alternativeName>
    </domain>
    <domain>
        <recommendedName>
            <fullName evidence="10">Putative membrane protein insertion efficiency factor</fullName>
        </recommendedName>
    </domain>
</protein>
<dbReference type="Pfam" id="PF01809">
    <property type="entry name" value="YidD"/>
    <property type="match status" value="1"/>
</dbReference>
<dbReference type="CDD" id="cd20070">
    <property type="entry name" value="5TM_YidC_Alb3"/>
    <property type="match status" value="1"/>
</dbReference>
<comment type="function">
    <text evidence="11">Required for the insertion and/or proper folding and/or complex formation of integral membrane proteins into the membrane. Involved in integration of membrane proteins that insert both dependently and independently of the Sec translocase complex, as well as at least some lipoproteins. Aids folding of multispanning membrane proteins.</text>
</comment>
<dbReference type="HAMAP" id="MF_00386">
    <property type="entry name" value="UPF0161_YidD"/>
    <property type="match status" value="1"/>
</dbReference>
<feature type="transmembrane region" description="Helical" evidence="11">
    <location>
        <begin position="521"/>
        <end position="544"/>
    </location>
</feature>
<evidence type="ECO:0000256" key="11">
    <source>
        <dbReference type="HAMAP-Rule" id="MF_01810"/>
    </source>
</evidence>
<dbReference type="PRINTS" id="PR01900">
    <property type="entry name" value="YIDCPROTEIN"/>
</dbReference>
<keyword evidence="9 11" id="KW-0143">Chaperone</keyword>
<dbReference type="InterPro" id="IPR001708">
    <property type="entry name" value="YidC/ALB3/OXA1/COX18"/>
</dbReference>
<dbReference type="NCBIfam" id="TIGR03593">
    <property type="entry name" value="yidC_nterm"/>
    <property type="match status" value="1"/>
</dbReference>